<keyword evidence="2" id="KW-1185">Reference proteome</keyword>
<dbReference type="AlphaFoldDB" id="A0A2R3ITE8"/>
<dbReference type="Proteomes" id="UP000238390">
    <property type="component" value="Chromosome"/>
</dbReference>
<gene>
    <name evidence="1" type="ORF">CSB93_1283</name>
</gene>
<evidence type="ECO:0000313" key="2">
    <source>
        <dbReference type="Proteomes" id="UP000238390"/>
    </source>
</evidence>
<sequence>MDPCFIELGQTVEERYRRYVTFVKEAIPAEELKLIREAVQRGQLTGNQRFLDEIERVAGVRIERRGQGRPRLE</sequence>
<accession>A0A2R3ITE8</accession>
<reference evidence="1 2" key="1">
    <citation type="submission" date="2018-02" db="EMBL/GenBank/DDBJ databases">
        <title>FDA/CDC Antimicrobial Resistant Isolate Bank Genome Sequencing.</title>
        <authorList>
            <person name="Benahmed F.H."/>
            <person name="Lutgring J.D."/>
            <person name="Yoo B."/>
            <person name="Machado M."/>
            <person name="Brown A."/>
            <person name="McAllister G."/>
            <person name="Perry A."/>
            <person name="Halpin A.L."/>
            <person name="Vavikolanu K."/>
            <person name="Ott S."/>
            <person name="Zhao X."/>
            <person name="Tallon L.J."/>
            <person name="Sadzewicz L."/>
            <person name="Aluvathingal J."/>
            <person name="Nadendla S."/>
            <person name="Voskania-kordi A."/>
            <person name="Simonyan V."/>
            <person name="Patel J."/>
            <person name="Shawar R.M."/>
        </authorList>
    </citation>
    <scope>NUCLEOTIDE SEQUENCE [LARGE SCALE GENOMIC DNA]</scope>
    <source>
        <strain evidence="1 2">AR_0356</strain>
    </source>
</reference>
<evidence type="ECO:0000313" key="1">
    <source>
        <dbReference type="EMBL" id="AVK05192.1"/>
    </source>
</evidence>
<name>A0A2R3ITE8_9PSED</name>
<proteinExistence type="predicted"/>
<protein>
    <submittedName>
        <fullName evidence="1">Uncharacterized protein</fullName>
    </submittedName>
</protein>
<dbReference type="EMBL" id="CP027169">
    <property type="protein sequence ID" value="AVK05192.1"/>
    <property type="molecule type" value="Genomic_DNA"/>
</dbReference>
<organism evidence="1 2">
    <name type="scientific">Pseudomonas paraeruginosa</name>
    <dbReference type="NCBI Taxonomy" id="2994495"/>
    <lineage>
        <taxon>Bacteria</taxon>
        <taxon>Pseudomonadati</taxon>
        <taxon>Pseudomonadota</taxon>
        <taxon>Gammaproteobacteria</taxon>
        <taxon>Pseudomonadales</taxon>
        <taxon>Pseudomonadaceae</taxon>
        <taxon>Pseudomonas</taxon>
    </lineage>
</organism>